<evidence type="ECO:0000259" key="18">
    <source>
        <dbReference type="Pfam" id="PF02882"/>
    </source>
</evidence>
<comment type="catalytic activity">
    <reaction evidence="14">
        <text>(6R)-5,10-methenyltetrahydrofolate + H2O = (6R)-10-formyltetrahydrofolate + H(+)</text>
        <dbReference type="Rhea" id="RHEA:23700"/>
        <dbReference type="ChEBI" id="CHEBI:15377"/>
        <dbReference type="ChEBI" id="CHEBI:15378"/>
        <dbReference type="ChEBI" id="CHEBI:57455"/>
        <dbReference type="ChEBI" id="CHEBI:195366"/>
        <dbReference type="EC" id="3.5.4.9"/>
    </reaction>
</comment>
<evidence type="ECO:0000256" key="9">
    <source>
        <dbReference type="ARBA" id="ARBA00022801"/>
    </source>
</evidence>
<protein>
    <recommendedName>
        <fullName evidence="5">C-1-tetrahydrofolate synthase, cytoplasmic</fullName>
        <ecNumber evidence="4">1.5.1.5</ecNumber>
        <ecNumber evidence="3">3.5.4.9</ecNumber>
    </recommendedName>
</protein>
<comment type="caution">
    <text evidence="19">The sequence shown here is derived from an EMBL/GenBank/DDBJ whole genome shotgun (WGS) entry which is preliminary data.</text>
</comment>
<dbReference type="GO" id="GO:0004488">
    <property type="term" value="F:methylenetetrahydrofolate dehydrogenase (NADP+) activity"/>
    <property type="evidence" value="ECO:0007669"/>
    <property type="project" value="UniProtKB-EC"/>
</dbReference>
<evidence type="ECO:0000313" key="20">
    <source>
        <dbReference type="Proteomes" id="UP000824219"/>
    </source>
</evidence>
<keyword evidence="6" id="KW-0554">One-carbon metabolism</keyword>
<evidence type="ECO:0000256" key="4">
    <source>
        <dbReference type="ARBA" id="ARBA00012859"/>
    </source>
</evidence>
<keyword evidence="7" id="KW-0436">Ligase</keyword>
<keyword evidence="11" id="KW-0521">NADP</keyword>
<dbReference type="Gene3D" id="3.40.50.300">
    <property type="entry name" value="P-loop containing nucleotide triphosphate hydrolases"/>
    <property type="match status" value="2"/>
</dbReference>
<feature type="compositionally biased region" description="Basic and acidic residues" evidence="16">
    <location>
        <begin position="1237"/>
        <end position="1254"/>
    </location>
</feature>
<evidence type="ECO:0000256" key="12">
    <source>
        <dbReference type="ARBA" id="ARBA00023002"/>
    </source>
</evidence>
<evidence type="ECO:0000256" key="10">
    <source>
        <dbReference type="ARBA" id="ARBA00022840"/>
    </source>
</evidence>
<dbReference type="InterPro" id="IPR000672">
    <property type="entry name" value="THF_DH/CycHdrlase"/>
</dbReference>
<dbReference type="GO" id="GO:0004477">
    <property type="term" value="F:methenyltetrahydrofolate cyclohydrolase activity"/>
    <property type="evidence" value="ECO:0007669"/>
    <property type="project" value="UniProtKB-EC"/>
</dbReference>
<name>A0A9D3N4M9_9TELE</name>
<comment type="catalytic activity">
    <reaction evidence="15">
        <text>(6S)-5,6,7,8-tetrahydrofolate + formate + ATP = (6R)-10-formyltetrahydrofolate + ADP + phosphate</text>
        <dbReference type="Rhea" id="RHEA:20221"/>
        <dbReference type="ChEBI" id="CHEBI:15740"/>
        <dbReference type="ChEBI" id="CHEBI:30616"/>
        <dbReference type="ChEBI" id="CHEBI:43474"/>
        <dbReference type="ChEBI" id="CHEBI:57453"/>
        <dbReference type="ChEBI" id="CHEBI:195366"/>
        <dbReference type="ChEBI" id="CHEBI:456216"/>
        <dbReference type="EC" id="6.3.4.3"/>
    </reaction>
</comment>
<dbReference type="Proteomes" id="UP000824219">
    <property type="component" value="Linkage Group LG25"/>
</dbReference>
<evidence type="ECO:0000256" key="5">
    <source>
        <dbReference type="ARBA" id="ARBA00017592"/>
    </source>
</evidence>
<evidence type="ECO:0000256" key="16">
    <source>
        <dbReference type="SAM" id="MobiDB-lite"/>
    </source>
</evidence>
<dbReference type="PRINTS" id="PR00085">
    <property type="entry name" value="THFDHDRGNASE"/>
</dbReference>
<comment type="pathway">
    <text evidence="1">One-carbon metabolism; tetrahydrofolate interconversion.</text>
</comment>
<feature type="region of interest" description="Disordered" evidence="16">
    <location>
        <begin position="940"/>
        <end position="1046"/>
    </location>
</feature>
<dbReference type="HAMAP" id="MF_01576">
    <property type="entry name" value="THF_DHG_CYH"/>
    <property type="match status" value="1"/>
</dbReference>
<dbReference type="EC" id="1.5.1.5" evidence="4"/>
<dbReference type="FunFam" id="3.40.50.720:FF:000006">
    <property type="entry name" value="Bifunctional protein FolD"/>
    <property type="match status" value="1"/>
</dbReference>
<evidence type="ECO:0000256" key="1">
    <source>
        <dbReference type="ARBA" id="ARBA00004777"/>
    </source>
</evidence>
<dbReference type="InterPro" id="IPR027417">
    <property type="entry name" value="P-loop_NTPase"/>
</dbReference>
<accession>A0A9D3N4M9</accession>
<feature type="compositionally biased region" description="Basic and acidic residues" evidence="16">
    <location>
        <begin position="955"/>
        <end position="970"/>
    </location>
</feature>
<gene>
    <name evidence="19" type="ORF">KOW79_019839</name>
</gene>
<keyword evidence="8" id="KW-0547">Nucleotide-binding</keyword>
<dbReference type="Gene3D" id="3.10.410.10">
    <property type="entry name" value="Formyltetrahydrofolate synthetase, domain 3"/>
    <property type="match status" value="1"/>
</dbReference>
<evidence type="ECO:0000259" key="17">
    <source>
        <dbReference type="Pfam" id="PF00763"/>
    </source>
</evidence>
<evidence type="ECO:0000256" key="13">
    <source>
        <dbReference type="ARBA" id="ARBA00023268"/>
    </source>
</evidence>
<feature type="compositionally biased region" description="Basic and acidic residues" evidence="16">
    <location>
        <begin position="1013"/>
        <end position="1026"/>
    </location>
</feature>
<dbReference type="GO" id="GO:0005829">
    <property type="term" value="C:cytosol"/>
    <property type="evidence" value="ECO:0007669"/>
    <property type="project" value="TreeGrafter"/>
</dbReference>
<reference evidence="19 20" key="1">
    <citation type="submission" date="2021-06" db="EMBL/GenBank/DDBJ databases">
        <title>Chromosome-level genome assembly of the red-tail catfish (Hemibagrus wyckioides).</title>
        <authorList>
            <person name="Shao F."/>
        </authorList>
    </citation>
    <scope>NUCLEOTIDE SEQUENCE [LARGE SCALE GENOMIC DNA]</scope>
    <source>
        <strain evidence="19">EC202008001</strain>
        <tissue evidence="19">Blood</tissue>
    </source>
</reference>
<organism evidence="19 20">
    <name type="scientific">Hemibagrus wyckioides</name>
    <dbReference type="NCBI Taxonomy" id="337641"/>
    <lineage>
        <taxon>Eukaryota</taxon>
        <taxon>Metazoa</taxon>
        <taxon>Chordata</taxon>
        <taxon>Craniata</taxon>
        <taxon>Vertebrata</taxon>
        <taxon>Euteleostomi</taxon>
        <taxon>Actinopterygii</taxon>
        <taxon>Neopterygii</taxon>
        <taxon>Teleostei</taxon>
        <taxon>Ostariophysi</taxon>
        <taxon>Siluriformes</taxon>
        <taxon>Bagridae</taxon>
        <taxon>Hemibagrus</taxon>
    </lineage>
</organism>
<dbReference type="Pfam" id="PF00763">
    <property type="entry name" value="THF_DHG_CYH"/>
    <property type="match status" value="1"/>
</dbReference>
<proteinExistence type="inferred from homology"/>
<feature type="region of interest" description="Disordered" evidence="16">
    <location>
        <begin position="1237"/>
        <end position="1286"/>
    </location>
</feature>
<dbReference type="EC" id="3.5.4.9" evidence="3"/>
<feature type="domain" description="Tetrahydrofolate dehydrogenase/cyclohydrolase NAD(P)-binding" evidence="18">
    <location>
        <begin position="166"/>
        <end position="313"/>
    </location>
</feature>
<dbReference type="Gene3D" id="3.30.1510.10">
    <property type="entry name" value="Domain 2, N(10)-formyltetrahydrofolate synthetase"/>
    <property type="match status" value="1"/>
</dbReference>
<keyword evidence="9" id="KW-0378">Hydrolase</keyword>
<dbReference type="SUPFAM" id="SSF51735">
    <property type="entry name" value="NAD(P)-binding Rossmann-fold domains"/>
    <property type="match status" value="1"/>
</dbReference>
<evidence type="ECO:0000256" key="3">
    <source>
        <dbReference type="ARBA" id="ARBA00012776"/>
    </source>
</evidence>
<dbReference type="InterPro" id="IPR020630">
    <property type="entry name" value="THF_DH/CycHdrlase_cat_dom"/>
</dbReference>
<evidence type="ECO:0000256" key="7">
    <source>
        <dbReference type="ARBA" id="ARBA00022598"/>
    </source>
</evidence>
<sequence length="1377" mass="151719">MFAVIATHLRGRAVKCWTSRRSVATVISGNKISQHVTERLKKDVAEMNLQRPGFRPGLVVLQVGDRDDSNLYISMKLKAAARIGINANHIRLPNTATEGEVLQSITMFNENPDVHGLIVQLPLDSVHPINTEKVTNSVDPDKDVDGLCSVNAGKLARGDLHSCFIPCTPSGCMELLKHTGVSVAGKNALVIGRSKIVGAPMHDLLMWNHATVTCCHSKTLDLPAEVKKADILVVGVGKAEMLKGDWIKEGAVVIDVGINYIPDSSRPSGMRVVGDVHYPSAKERAGFITPVPGGVGPMTVAMLMENTVKSAARFLQTFSPGKWNLMYTPLKPQKPQPSDAQISQCAAQKPVHQLAKEIGLFSKEMEPYHRRRLKVRLDVLKRLDKQPDGKYVAVTGITSTPLSEGRRTVALGLAQALGGHLKVNAFACVRQPSLQHCLGAVAGGGYSQVSMKETGFQSTGDSEALSASSSLITDTITAYCHYQAKLSDQALFDLLVPVRDEHRSFSSSQLKRLQRLGVEKSDPSSLTRDEIRRLVWLDINPDVRTDRESLDAELMAIVSLSRSVEDLQDRLARMVVANNTSGEPITAEDLGVSSLVGLLLKESLKPCLMQTLEGTPVFLHFSPLADVAWGSPSIMADRMALKLVGPQGFVVSETPHCENFFSITCRSSGLRPHVLVMVTSVRALKTCGGGAGGPPNLELLEKGCVHLKRRLETARAYGVPVVVAVNTFRCDTEAEVEVVCEQARRFGALEAVKCSSWSEGGAGALELAHCVQRAAEIQSTLREAQQMFGAEDVELSAEAKEKLELYRKQGFGHYPVCITESHICMRNEAEVKVLPISDVQAYAGAGFLCFVANMTQVHENEKVSCQINPEAYHTRCTASERRDHGDESTVLMSLRECASHWSRVEQIFLSRRVARKTVMKIRHGHVCLWTVTFRETSSSSSVLGSSSITGGNELTFREESNDAEFQEKTGLKRKLTGPPRLLLGKSRSPGQEERKSRKHRRHDEDADDTPTDAAKDEQSPESHEQTSPEPPEMLLTTEPDGGTCTDLQERCLETNLEQNTKKRRRRSKAGATIRRIFSCVRKRKELGMKAVEDAEQNTYHGGHINIQDEELLTHSGESLKMKKPVKKISSRKFKVRMWRVFRKRSSTSKQEGEERGEERYNDTFTEISSETGAGQRISAEPPAVEDQQNDSSLIVEDVTRICEENCLESQDSKNEVIEMGSLNIDVNVVSNAVFVHETESPQHPPEPHVSRLSDEEIQMSESSLTEVNESDSDPEDPRSSPEDPVRMDDMLVDVPVFKCKPVITIEDVHSSEEENDELFENVAPRYGTLSPLVSLNGSCYTLKTPERRFSEILLAQTALSLVRAAISGAVEQLSAEL</sequence>
<dbReference type="CDD" id="cd01080">
    <property type="entry name" value="NAD_bind_m-THF_DH_Cyclohyd"/>
    <property type="match status" value="1"/>
</dbReference>
<dbReference type="EMBL" id="JAHKSW010000025">
    <property type="protein sequence ID" value="KAG7316298.1"/>
    <property type="molecule type" value="Genomic_DNA"/>
</dbReference>
<feature type="region of interest" description="Disordered" evidence="16">
    <location>
        <begin position="1170"/>
        <end position="1189"/>
    </location>
</feature>
<dbReference type="GO" id="GO:0005524">
    <property type="term" value="F:ATP binding"/>
    <property type="evidence" value="ECO:0007669"/>
    <property type="project" value="UniProtKB-KW"/>
</dbReference>
<dbReference type="GO" id="GO:0004329">
    <property type="term" value="F:formate-tetrahydrofolate ligase activity"/>
    <property type="evidence" value="ECO:0007669"/>
    <property type="project" value="UniProtKB-EC"/>
</dbReference>
<evidence type="ECO:0000256" key="2">
    <source>
        <dbReference type="ARBA" id="ARBA00011738"/>
    </source>
</evidence>
<dbReference type="Gene3D" id="3.40.50.10860">
    <property type="entry name" value="Leucine Dehydrogenase, chain A, domain 1"/>
    <property type="match status" value="1"/>
</dbReference>
<dbReference type="Pfam" id="PF02882">
    <property type="entry name" value="THF_DHG_CYH_C"/>
    <property type="match status" value="1"/>
</dbReference>
<dbReference type="PANTHER" id="PTHR48099">
    <property type="entry name" value="C-1-TETRAHYDROFOLATE SYNTHASE, CYTOPLASMIC-RELATED"/>
    <property type="match status" value="1"/>
</dbReference>
<dbReference type="GO" id="GO:0035999">
    <property type="term" value="P:tetrahydrofolate interconversion"/>
    <property type="evidence" value="ECO:0007669"/>
    <property type="project" value="TreeGrafter"/>
</dbReference>
<feature type="domain" description="Tetrahydrofolate dehydrogenase/cyclohydrolase catalytic" evidence="17">
    <location>
        <begin position="27"/>
        <end position="145"/>
    </location>
</feature>
<evidence type="ECO:0000256" key="15">
    <source>
        <dbReference type="ARBA" id="ARBA00049033"/>
    </source>
</evidence>
<dbReference type="SUPFAM" id="SSF52540">
    <property type="entry name" value="P-loop containing nucleoside triphosphate hydrolases"/>
    <property type="match status" value="1"/>
</dbReference>
<dbReference type="InterPro" id="IPR020631">
    <property type="entry name" value="THF_DH/CycHdrlase_NAD-bd_dom"/>
</dbReference>
<evidence type="ECO:0000256" key="8">
    <source>
        <dbReference type="ARBA" id="ARBA00022741"/>
    </source>
</evidence>
<dbReference type="FunFam" id="3.40.50.10860:FF:000005">
    <property type="entry name" value="C-1-tetrahydrofolate synthase, cytoplasmic, putative"/>
    <property type="match status" value="1"/>
</dbReference>
<comment type="subunit">
    <text evidence="2">Homodimer.</text>
</comment>
<dbReference type="SUPFAM" id="SSF53223">
    <property type="entry name" value="Aminoacid dehydrogenase-like, N-terminal domain"/>
    <property type="match status" value="1"/>
</dbReference>
<evidence type="ECO:0000256" key="14">
    <source>
        <dbReference type="ARBA" id="ARBA00036357"/>
    </source>
</evidence>
<evidence type="ECO:0000256" key="6">
    <source>
        <dbReference type="ARBA" id="ARBA00022563"/>
    </source>
</evidence>
<dbReference type="Pfam" id="PF01268">
    <property type="entry name" value="FTHFS"/>
    <property type="match status" value="1"/>
</dbReference>
<dbReference type="Gene3D" id="1.10.8.770">
    <property type="match status" value="1"/>
</dbReference>
<keyword evidence="13" id="KW-0511">Multifunctional enzyme</keyword>
<keyword evidence="10" id="KW-0067">ATP-binding</keyword>
<dbReference type="InterPro" id="IPR020867">
    <property type="entry name" value="THF_DH/CycHdrlase_CS"/>
</dbReference>
<evidence type="ECO:0000256" key="11">
    <source>
        <dbReference type="ARBA" id="ARBA00022857"/>
    </source>
</evidence>
<dbReference type="OrthoDB" id="1845775at2759"/>
<evidence type="ECO:0000313" key="19">
    <source>
        <dbReference type="EMBL" id="KAG7316298.1"/>
    </source>
</evidence>
<dbReference type="InterPro" id="IPR036291">
    <property type="entry name" value="NAD(P)-bd_dom_sf"/>
</dbReference>
<keyword evidence="20" id="KW-1185">Reference proteome</keyword>
<dbReference type="InterPro" id="IPR000559">
    <property type="entry name" value="Formate_THF_ligase"/>
</dbReference>
<dbReference type="Gene3D" id="3.40.50.720">
    <property type="entry name" value="NAD(P)-binding Rossmann-like Domain"/>
    <property type="match status" value="1"/>
</dbReference>
<dbReference type="InterPro" id="IPR046346">
    <property type="entry name" value="Aminoacid_DH-like_N_sf"/>
</dbReference>
<dbReference type="PROSITE" id="PS00767">
    <property type="entry name" value="THF_DHG_CYH_2"/>
    <property type="match status" value="1"/>
</dbReference>
<keyword evidence="12" id="KW-0560">Oxidoreductase</keyword>
<dbReference type="PANTHER" id="PTHR48099:SF1">
    <property type="entry name" value="C-1-TETRAHYDROFOLATE SYNTHASE, CYTOPLASMIC"/>
    <property type="match status" value="1"/>
</dbReference>
<feature type="compositionally biased region" description="Basic and acidic residues" evidence="16">
    <location>
        <begin position="1275"/>
        <end position="1286"/>
    </location>
</feature>